<feature type="compositionally biased region" description="Acidic residues" evidence="2">
    <location>
        <begin position="332"/>
        <end position="359"/>
    </location>
</feature>
<evidence type="ECO:0000256" key="1">
    <source>
        <dbReference type="ARBA" id="ARBA00023054"/>
    </source>
</evidence>
<dbReference type="InterPro" id="IPR015158">
    <property type="entry name" value="Bud22_dom"/>
</dbReference>
<sequence>MPQSSALRAAYNAAGSREYPSNGAPRAGCPTLKFIPRTELSPKLLTIVRFPDGEPDKSPEKSCCARENVMVKRKRSEPRLEENLQKWEKELVRGLKAAKGFERQRYAKRQREADPEKAARLEREIVVLKSIDLHQCAHQHLCSSLLRIKGVADAPNLPEAIKPVPKPDLTDDERTALHNVTSALCNRKQVKDVIDEAIMGTCIALRVPMPEKKGKGKGKNDRKDPEQQADDVKNKVPAEKPAKKAKQASEDEEEQEQDAESWDGFGSEAGEDLKGLAGIDDEEKAFSRFDDMLGSSSEDDDGNGSDGDEAGDSRAKSIRGPSDYFSGSSAGEESEGDDEESDGEENQEDDDEEDDEESDASAISPPPKRAKSKAAKPEPASSGNSTFLPSLMGGYISGSESEASDIDVAPPLKKNRRGQRARQAIWEKKFKKEANHVRKQQERSSRDEGWDMKKGAVGGEEDSGPWKKGIRNPFEKKSAPEGVHPDRQANFDQQEPERQQRPERPQRLERQSRPEREQGSERLNRSQRRAQLAASGSLPIANHQRDEVPKRVVPKPQPKPQKDDEGPLHASWAAAKAAKEAAQKVAFQGKKITFD</sequence>
<dbReference type="OrthoDB" id="3364872at2759"/>
<feature type="compositionally biased region" description="Acidic residues" evidence="2">
    <location>
        <begin position="250"/>
        <end position="261"/>
    </location>
</feature>
<feature type="domain" description="Bud22" evidence="3">
    <location>
        <begin position="85"/>
        <end position="595"/>
    </location>
</feature>
<gene>
    <name evidence="4" type="ORF">BKA67DRAFT_539277</name>
</gene>
<dbReference type="Pfam" id="PF09073">
    <property type="entry name" value="BUD22"/>
    <property type="match status" value="1"/>
</dbReference>
<reference evidence="4" key="1">
    <citation type="journal article" date="2021" name="Nat. Commun.">
        <title>Genetic determinants of endophytism in the Arabidopsis root mycobiome.</title>
        <authorList>
            <person name="Mesny F."/>
            <person name="Miyauchi S."/>
            <person name="Thiergart T."/>
            <person name="Pickel B."/>
            <person name="Atanasova L."/>
            <person name="Karlsson M."/>
            <person name="Huettel B."/>
            <person name="Barry K.W."/>
            <person name="Haridas S."/>
            <person name="Chen C."/>
            <person name="Bauer D."/>
            <person name="Andreopoulos W."/>
            <person name="Pangilinan J."/>
            <person name="LaButti K."/>
            <person name="Riley R."/>
            <person name="Lipzen A."/>
            <person name="Clum A."/>
            <person name="Drula E."/>
            <person name="Henrissat B."/>
            <person name="Kohler A."/>
            <person name="Grigoriev I.V."/>
            <person name="Martin F.M."/>
            <person name="Hacquard S."/>
        </authorList>
    </citation>
    <scope>NUCLEOTIDE SEQUENCE</scope>
    <source>
        <strain evidence="4">MPI-SDFR-AT-0073</strain>
    </source>
</reference>
<organism evidence="4 5">
    <name type="scientific">Truncatella angustata</name>
    <dbReference type="NCBI Taxonomy" id="152316"/>
    <lineage>
        <taxon>Eukaryota</taxon>
        <taxon>Fungi</taxon>
        <taxon>Dikarya</taxon>
        <taxon>Ascomycota</taxon>
        <taxon>Pezizomycotina</taxon>
        <taxon>Sordariomycetes</taxon>
        <taxon>Xylariomycetidae</taxon>
        <taxon>Amphisphaeriales</taxon>
        <taxon>Sporocadaceae</taxon>
        <taxon>Truncatella</taxon>
    </lineage>
</organism>
<dbReference type="EMBL" id="JAGPXC010000008">
    <property type="protein sequence ID" value="KAH6647410.1"/>
    <property type="molecule type" value="Genomic_DNA"/>
</dbReference>
<feature type="compositionally biased region" description="Basic and acidic residues" evidence="2">
    <location>
        <begin position="210"/>
        <end position="242"/>
    </location>
</feature>
<dbReference type="Proteomes" id="UP000758603">
    <property type="component" value="Unassembled WGS sequence"/>
</dbReference>
<evidence type="ECO:0000259" key="3">
    <source>
        <dbReference type="Pfam" id="PF09073"/>
    </source>
</evidence>
<evidence type="ECO:0000313" key="4">
    <source>
        <dbReference type="EMBL" id="KAH6647410.1"/>
    </source>
</evidence>
<dbReference type="GO" id="GO:0005634">
    <property type="term" value="C:nucleus"/>
    <property type="evidence" value="ECO:0007669"/>
    <property type="project" value="TreeGrafter"/>
</dbReference>
<feature type="compositionally biased region" description="Basic and acidic residues" evidence="2">
    <location>
        <begin position="473"/>
        <end position="524"/>
    </location>
</feature>
<comment type="caution">
    <text evidence="4">The sequence shown here is derived from an EMBL/GenBank/DDBJ whole genome shotgun (WGS) entry which is preliminary data.</text>
</comment>
<dbReference type="InterPro" id="IPR037393">
    <property type="entry name" value="Bud22/SRFB1"/>
</dbReference>
<dbReference type="GeneID" id="70129496"/>
<dbReference type="GO" id="GO:0030686">
    <property type="term" value="C:90S preribosome"/>
    <property type="evidence" value="ECO:0007669"/>
    <property type="project" value="TreeGrafter"/>
</dbReference>
<dbReference type="AlphaFoldDB" id="A0A9P8RJW2"/>
<keyword evidence="5" id="KW-1185">Reference proteome</keyword>
<feature type="compositionally biased region" description="Basic and acidic residues" evidence="2">
    <location>
        <begin position="425"/>
        <end position="454"/>
    </location>
</feature>
<dbReference type="RefSeq" id="XP_045953922.1">
    <property type="nucleotide sequence ID" value="XM_046100604.1"/>
</dbReference>
<dbReference type="PANTHER" id="PTHR23325:SF1">
    <property type="entry name" value="SERUM RESPONSE FACTOR-BINDING PROTEIN 1"/>
    <property type="match status" value="1"/>
</dbReference>
<dbReference type="PANTHER" id="PTHR23325">
    <property type="entry name" value="SERUM RESPONSE FACTOR-BINDING"/>
    <property type="match status" value="1"/>
</dbReference>
<feature type="region of interest" description="Disordered" evidence="2">
    <location>
        <begin position="210"/>
        <end position="575"/>
    </location>
</feature>
<proteinExistence type="predicted"/>
<keyword evidence="1" id="KW-0175">Coiled coil</keyword>
<evidence type="ECO:0000313" key="5">
    <source>
        <dbReference type="Proteomes" id="UP000758603"/>
    </source>
</evidence>
<feature type="compositionally biased region" description="Acidic residues" evidence="2">
    <location>
        <begin position="297"/>
        <end position="310"/>
    </location>
</feature>
<evidence type="ECO:0000256" key="2">
    <source>
        <dbReference type="SAM" id="MobiDB-lite"/>
    </source>
</evidence>
<protein>
    <submittedName>
        <fullName evidence="4">Bud-site selection protein</fullName>
    </submittedName>
</protein>
<dbReference type="GO" id="GO:0030490">
    <property type="term" value="P:maturation of SSU-rRNA"/>
    <property type="evidence" value="ECO:0007669"/>
    <property type="project" value="TreeGrafter"/>
</dbReference>
<feature type="region of interest" description="Disordered" evidence="2">
    <location>
        <begin position="1"/>
        <end position="27"/>
    </location>
</feature>
<name>A0A9P8RJW2_9PEZI</name>
<accession>A0A9P8RJW2</accession>